<dbReference type="AlphaFoldDB" id="A0A4R8CPM6"/>
<dbReference type="InterPro" id="IPR000551">
    <property type="entry name" value="MerR-type_HTH_dom"/>
</dbReference>
<dbReference type="SMART" id="SM00422">
    <property type="entry name" value="HTH_MERR"/>
    <property type="match status" value="1"/>
</dbReference>
<dbReference type="OrthoDB" id="9800334at2"/>
<dbReference type="InterPro" id="IPR047057">
    <property type="entry name" value="MerR_fam"/>
</dbReference>
<keyword evidence="4" id="KW-1185">Reference proteome</keyword>
<keyword evidence="1 3" id="KW-0238">DNA-binding</keyword>
<dbReference type="GO" id="GO:0003700">
    <property type="term" value="F:DNA-binding transcription factor activity"/>
    <property type="evidence" value="ECO:0007669"/>
    <property type="project" value="InterPro"/>
</dbReference>
<reference evidence="3 4" key="1">
    <citation type="submission" date="2019-03" db="EMBL/GenBank/DDBJ databases">
        <title>Genomic Encyclopedia of Type Strains, Phase III (KMG-III): the genomes of soil and plant-associated and newly described type strains.</title>
        <authorList>
            <person name="Whitman W."/>
        </authorList>
    </citation>
    <scope>NUCLEOTIDE SEQUENCE [LARGE SCALE GENOMIC DNA]</scope>
    <source>
        <strain evidence="3 4">VKM Ac-2573</strain>
    </source>
</reference>
<dbReference type="SUPFAM" id="SSF46955">
    <property type="entry name" value="Putative DNA-binding domain"/>
    <property type="match status" value="1"/>
</dbReference>
<organism evidence="3 4">
    <name type="scientific">Kribbella pratensis</name>
    <dbReference type="NCBI Taxonomy" id="2512112"/>
    <lineage>
        <taxon>Bacteria</taxon>
        <taxon>Bacillati</taxon>
        <taxon>Actinomycetota</taxon>
        <taxon>Actinomycetes</taxon>
        <taxon>Propionibacteriales</taxon>
        <taxon>Kribbellaceae</taxon>
        <taxon>Kribbella</taxon>
    </lineage>
</organism>
<dbReference type="InterPro" id="IPR009061">
    <property type="entry name" value="DNA-bd_dom_put_sf"/>
</dbReference>
<evidence type="ECO:0000313" key="4">
    <source>
        <dbReference type="Proteomes" id="UP000295146"/>
    </source>
</evidence>
<dbReference type="PANTHER" id="PTHR30204:SF97">
    <property type="entry name" value="MERR FAMILY REGULATORY PROTEIN"/>
    <property type="match status" value="1"/>
</dbReference>
<evidence type="ECO:0000313" key="3">
    <source>
        <dbReference type="EMBL" id="TDW78094.1"/>
    </source>
</evidence>
<dbReference type="GO" id="GO:0003677">
    <property type="term" value="F:DNA binding"/>
    <property type="evidence" value="ECO:0007669"/>
    <property type="project" value="UniProtKB-KW"/>
</dbReference>
<protein>
    <submittedName>
        <fullName evidence="3">DNA-binding transcriptional MerR regulator</fullName>
    </submittedName>
</protein>
<proteinExistence type="predicted"/>
<feature type="domain" description="HTH merR-type" evidence="2">
    <location>
        <begin position="17"/>
        <end position="86"/>
    </location>
</feature>
<evidence type="ECO:0000256" key="1">
    <source>
        <dbReference type="ARBA" id="ARBA00023125"/>
    </source>
</evidence>
<dbReference type="EMBL" id="SODP01000001">
    <property type="protein sequence ID" value="TDW78094.1"/>
    <property type="molecule type" value="Genomic_DNA"/>
</dbReference>
<sequence>MGSRASAIDGTARAATVLPVGKVSELLGIPAVTLRTWEARYGLGPSGRTSGSHRRYTSADIKRLRRVQQLIARGVSAGDAARLSLGGDATTGHPAHRTQRLLEAAESLAVTELTDTLVECFLNWGAVETWTTLVSPAFRTLETRFGRTGDCTDIELVLAAAVTTSAERYLQLRKLSADKDRPILLVHSPAERHTLPLVVLRTALLERSRPVVVVGPDANERAVLQAIARTDPTTVVLWATIRRPGQLKLRNRVRETGSPFLLAGPGWPAAAAPIESLVAALEALTTPRHSTKF</sequence>
<dbReference type="PROSITE" id="PS50937">
    <property type="entry name" value="HTH_MERR_2"/>
    <property type="match status" value="1"/>
</dbReference>
<accession>A0A4R8CPM6</accession>
<dbReference type="Proteomes" id="UP000295146">
    <property type="component" value="Unassembled WGS sequence"/>
</dbReference>
<comment type="caution">
    <text evidence="3">The sequence shown here is derived from an EMBL/GenBank/DDBJ whole genome shotgun (WGS) entry which is preliminary data.</text>
</comment>
<gene>
    <name evidence="3" type="ORF">EV653_3284</name>
</gene>
<dbReference type="Gene3D" id="1.10.1660.10">
    <property type="match status" value="1"/>
</dbReference>
<dbReference type="Pfam" id="PF13411">
    <property type="entry name" value="MerR_1"/>
    <property type="match status" value="1"/>
</dbReference>
<dbReference type="Gene3D" id="3.40.50.280">
    <property type="entry name" value="Cobalamin-binding domain"/>
    <property type="match status" value="1"/>
</dbReference>
<name>A0A4R8CPM6_9ACTN</name>
<dbReference type="PANTHER" id="PTHR30204">
    <property type="entry name" value="REDOX-CYCLING DRUG-SENSING TRANSCRIPTIONAL ACTIVATOR SOXR"/>
    <property type="match status" value="1"/>
</dbReference>
<dbReference type="CDD" id="cd01104">
    <property type="entry name" value="HTH_MlrA-CarA"/>
    <property type="match status" value="1"/>
</dbReference>
<evidence type="ECO:0000259" key="2">
    <source>
        <dbReference type="PROSITE" id="PS50937"/>
    </source>
</evidence>
<dbReference type="RefSeq" id="WP_134103638.1">
    <property type="nucleotide sequence ID" value="NZ_SODP01000001.1"/>
</dbReference>